<dbReference type="Pfam" id="PF00478">
    <property type="entry name" value="IMPDH"/>
    <property type="match status" value="1"/>
</dbReference>
<dbReference type="InterPro" id="IPR001093">
    <property type="entry name" value="IMP_DH_GMPRt"/>
</dbReference>
<dbReference type="PANTHER" id="PTHR11911">
    <property type="entry name" value="INOSINE-5-MONOPHOSPHATE DEHYDROGENASE RELATED"/>
    <property type="match status" value="1"/>
</dbReference>
<keyword evidence="3" id="KW-0520">NAD</keyword>
<dbReference type="AlphaFoldDB" id="A0A511CYA8"/>
<dbReference type="Gene3D" id="3.20.20.70">
    <property type="entry name" value="Aldolase class I"/>
    <property type="match status" value="1"/>
</dbReference>
<dbReference type="PANTHER" id="PTHR11911:SF85">
    <property type="entry name" value="INOSINE-5'-MONOPHOSPHATE DEHYDROGENASE"/>
    <property type="match status" value="1"/>
</dbReference>
<dbReference type="SUPFAM" id="SSF51412">
    <property type="entry name" value="Inosine monophosphate dehydrogenase (IMPDH)"/>
    <property type="match status" value="1"/>
</dbReference>
<reference evidence="5 6" key="1">
    <citation type="submission" date="2019-07" db="EMBL/GenBank/DDBJ databases">
        <title>Whole genome shotgun sequence of Pseudonocardia asaccharolytica NBRC 16224.</title>
        <authorList>
            <person name="Hosoyama A."/>
            <person name="Uohara A."/>
            <person name="Ohji S."/>
            <person name="Ichikawa N."/>
        </authorList>
    </citation>
    <scope>NUCLEOTIDE SEQUENCE [LARGE SCALE GENOMIC DNA]</scope>
    <source>
        <strain evidence="5 6">NBRC 16224</strain>
    </source>
</reference>
<sequence>MGRTARRSFDLHQIEIVPSRRTRSSKEVSTAWRLDAYRFEIPLMTHPTDAVVSPATAVRVGELGGLGVLNAEGLWARHADAEGALARVVAAAEDEDPTAAIRMLQELHSAPIQPDLLAEALKTIREAGVTVAARVSPQRARELTPALLAAGVEVLVVQGTIISAEHVSAGEPLNLKEFIAELDIPVVAGGVGDYRTAMHLMRTGAAGVIVGYGQSSATTTDSVLGIGIPMATAIVDAAAARRDYLDETGGRYVHVIADGGMDGSGDMAKAIACGADAVMLGEQLADAAESPGTGLYWTSAAAHPSLPRSEISGFVPSDRSLETVLFGPSTSPYGNVDLFGALRRAMAKTGYSDLKEFQRAGLTVRG</sequence>
<dbReference type="Proteomes" id="UP000321328">
    <property type="component" value="Unassembled WGS sequence"/>
</dbReference>
<dbReference type="NCBIfam" id="TIGR01304">
    <property type="entry name" value="IMP_DH_rel_2"/>
    <property type="match status" value="1"/>
</dbReference>
<proteinExistence type="inferred from homology"/>
<evidence type="ECO:0000256" key="1">
    <source>
        <dbReference type="ARBA" id="ARBA00005502"/>
    </source>
</evidence>
<organism evidence="5 6">
    <name type="scientific">Pseudonocardia asaccharolytica DSM 44247 = NBRC 16224</name>
    <dbReference type="NCBI Taxonomy" id="1123024"/>
    <lineage>
        <taxon>Bacteria</taxon>
        <taxon>Bacillati</taxon>
        <taxon>Actinomycetota</taxon>
        <taxon>Actinomycetes</taxon>
        <taxon>Pseudonocardiales</taxon>
        <taxon>Pseudonocardiaceae</taxon>
        <taxon>Pseudonocardia</taxon>
    </lineage>
</organism>
<gene>
    <name evidence="5" type="primary">guaB</name>
    <name evidence="5" type="ORF">PA7_00610</name>
</gene>
<evidence type="ECO:0000313" key="6">
    <source>
        <dbReference type="Proteomes" id="UP000321328"/>
    </source>
</evidence>
<evidence type="ECO:0000259" key="4">
    <source>
        <dbReference type="Pfam" id="PF00478"/>
    </source>
</evidence>
<dbReference type="InterPro" id="IPR013785">
    <property type="entry name" value="Aldolase_TIM"/>
</dbReference>
<accession>A0A511CYA8</accession>
<evidence type="ECO:0000256" key="2">
    <source>
        <dbReference type="ARBA" id="ARBA00023002"/>
    </source>
</evidence>
<keyword evidence="2" id="KW-0560">Oxidoreductase</keyword>
<dbReference type="SMART" id="SM01240">
    <property type="entry name" value="IMPDH"/>
    <property type="match status" value="1"/>
</dbReference>
<evidence type="ECO:0000313" key="5">
    <source>
        <dbReference type="EMBL" id="GEL16224.1"/>
    </source>
</evidence>
<dbReference type="EMBL" id="BJVI01000001">
    <property type="protein sequence ID" value="GEL16224.1"/>
    <property type="molecule type" value="Genomic_DNA"/>
</dbReference>
<protein>
    <submittedName>
        <fullName evidence="5">IMP dehydrogenase</fullName>
    </submittedName>
</protein>
<name>A0A511CYA8_9PSEU</name>
<evidence type="ECO:0000256" key="3">
    <source>
        <dbReference type="ARBA" id="ARBA00023027"/>
    </source>
</evidence>
<feature type="domain" description="IMP dehydrogenase/GMP reductase" evidence="4">
    <location>
        <begin position="14"/>
        <end position="296"/>
    </location>
</feature>
<dbReference type="GO" id="GO:0006183">
    <property type="term" value="P:GTP biosynthetic process"/>
    <property type="evidence" value="ECO:0007669"/>
    <property type="project" value="TreeGrafter"/>
</dbReference>
<dbReference type="InterPro" id="IPR005992">
    <property type="entry name" value="IMP_DH-rel2"/>
</dbReference>
<dbReference type="InterPro" id="IPR005990">
    <property type="entry name" value="IMP_DH"/>
</dbReference>
<dbReference type="GO" id="GO:0003938">
    <property type="term" value="F:IMP dehydrogenase activity"/>
    <property type="evidence" value="ECO:0007669"/>
    <property type="project" value="InterPro"/>
</dbReference>
<dbReference type="CDD" id="cd00381">
    <property type="entry name" value="IMPDH"/>
    <property type="match status" value="1"/>
</dbReference>
<comment type="similarity">
    <text evidence="1">Belongs to the IMPDH/GMPR family.</text>
</comment>
<keyword evidence="6" id="KW-1185">Reference proteome</keyword>
<comment type="caution">
    <text evidence="5">The sequence shown here is derived from an EMBL/GenBank/DDBJ whole genome shotgun (WGS) entry which is preliminary data.</text>
</comment>
<dbReference type="STRING" id="1123024.GCA_000423625_01130"/>